<evidence type="ECO:0000313" key="3">
    <source>
        <dbReference type="Proteomes" id="UP001523392"/>
    </source>
</evidence>
<keyword evidence="1" id="KW-0812">Transmembrane</keyword>
<reference evidence="2 3" key="1">
    <citation type="submission" date="2021-12" db="EMBL/GenBank/DDBJ databases">
        <title>Siccirubricoccus leaddurans sp. nov., a high concentration Zn2+ tolerance bacterium.</title>
        <authorList>
            <person name="Cao Y."/>
        </authorList>
    </citation>
    <scope>NUCLEOTIDE SEQUENCE [LARGE SCALE GENOMIC DNA]</scope>
    <source>
        <strain evidence="2 3">KC 17139</strain>
    </source>
</reference>
<accession>A0ABT1D299</accession>
<feature type="transmembrane region" description="Helical" evidence="1">
    <location>
        <begin position="68"/>
        <end position="85"/>
    </location>
</feature>
<proteinExistence type="predicted"/>
<keyword evidence="1" id="KW-1133">Transmembrane helix</keyword>
<protein>
    <submittedName>
        <fullName evidence="2">DUF983 domain-containing protein</fullName>
    </submittedName>
</protein>
<dbReference type="Proteomes" id="UP001523392">
    <property type="component" value="Unassembled WGS sequence"/>
</dbReference>
<name>A0ABT1D299_9PROT</name>
<organism evidence="2 3">
    <name type="scientific">Siccirubricoccus soli</name>
    <dbReference type="NCBI Taxonomy" id="2899147"/>
    <lineage>
        <taxon>Bacteria</taxon>
        <taxon>Pseudomonadati</taxon>
        <taxon>Pseudomonadota</taxon>
        <taxon>Alphaproteobacteria</taxon>
        <taxon>Acetobacterales</taxon>
        <taxon>Roseomonadaceae</taxon>
        <taxon>Siccirubricoccus</taxon>
    </lineage>
</organism>
<keyword evidence="1" id="KW-0472">Membrane</keyword>
<dbReference type="InterPro" id="IPR009325">
    <property type="entry name" value="DUF983"/>
</dbReference>
<comment type="caution">
    <text evidence="2">The sequence shown here is derived from an EMBL/GenBank/DDBJ whole genome shotgun (WGS) entry which is preliminary data.</text>
</comment>
<feature type="transmembrane region" description="Helical" evidence="1">
    <location>
        <begin position="97"/>
        <end position="115"/>
    </location>
</feature>
<evidence type="ECO:0000313" key="2">
    <source>
        <dbReference type="EMBL" id="MCO6416049.1"/>
    </source>
</evidence>
<dbReference type="RefSeq" id="WP_252952657.1">
    <property type="nucleotide sequence ID" value="NZ_JAFIRR010000043.1"/>
</dbReference>
<dbReference type="EMBL" id="JAFIRR010000043">
    <property type="protein sequence ID" value="MCO6416049.1"/>
    <property type="molecule type" value="Genomic_DNA"/>
</dbReference>
<dbReference type="Pfam" id="PF06170">
    <property type="entry name" value="DUF983"/>
    <property type="match status" value="1"/>
</dbReference>
<evidence type="ECO:0000256" key="1">
    <source>
        <dbReference type="SAM" id="Phobius"/>
    </source>
</evidence>
<sequence length="146" mass="15852">MRWDASRLAPTAAYAPPPLWTAVSRGLGNHCPFCAEGKVFAGYLRLVPACANCGAPLGRLRADDAPPYFVIFLVGHLLVPGVFWVERVWQPPMWVHMAVWLPLFTVLCILLLRPVKGAVVGWMSALGFVGAEPEPEPAAAAPRHDA</sequence>
<keyword evidence="3" id="KW-1185">Reference proteome</keyword>
<gene>
    <name evidence="2" type="ORF">JYK14_07680</name>
</gene>